<proteinExistence type="predicted"/>
<sequence>MGRKVFETFREITHIEAEQGMTAMDLGIRESSIDLNIEINKVDNGRKTIIDFP</sequence>
<name>A0A5K7YS24_9BACT</name>
<accession>A0A5K7YS24</accession>
<reference evidence="1 2" key="1">
    <citation type="submission" date="2019-11" db="EMBL/GenBank/DDBJ databases">
        <title>Comparative genomics of hydrocarbon-degrading Desulfosarcina strains.</title>
        <authorList>
            <person name="Watanabe M."/>
            <person name="Kojima H."/>
            <person name="Fukui M."/>
        </authorList>
    </citation>
    <scope>NUCLEOTIDE SEQUENCE [LARGE SCALE GENOMIC DNA]</scope>
    <source>
        <strain evidence="1 2">PP31</strain>
    </source>
</reference>
<gene>
    <name evidence="1" type="ORF">DSCW_00390</name>
</gene>
<keyword evidence="2" id="KW-1185">Reference proteome</keyword>
<evidence type="ECO:0000313" key="1">
    <source>
        <dbReference type="EMBL" id="BBO72622.1"/>
    </source>
</evidence>
<organism evidence="1 2">
    <name type="scientific">Desulfosarcina widdelii</name>
    <dbReference type="NCBI Taxonomy" id="947919"/>
    <lineage>
        <taxon>Bacteria</taxon>
        <taxon>Pseudomonadati</taxon>
        <taxon>Thermodesulfobacteriota</taxon>
        <taxon>Desulfobacteria</taxon>
        <taxon>Desulfobacterales</taxon>
        <taxon>Desulfosarcinaceae</taxon>
        <taxon>Desulfosarcina</taxon>
    </lineage>
</organism>
<dbReference type="Proteomes" id="UP000427769">
    <property type="component" value="Chromosome"/>
</dbReference>
<evidence type="ECO:0000313" key="2">
    <source>
        <dbReference type="Proteomes" id="UP000427769"/>
    </source>
</evidence>
<dbReference type="KEGG" id="dwd:DSCW_00390"/>
<dbReference type="AlphaFoldDB" id="A0A5K7YS24"/>
<dbReference type="EMBL" id="AP021875">
    <property type="protein sequence ID" value="BBO72622.1"/>
    <property type="molecule type" value="Genomic_DNA"/>
</dbReference>
<protein>
    <submittedName>
        <fullName evidence="1">Uncharacterized protein</fullName>
    </submittedName>
</protein>